<dbReference type="Proteomes" id="UP000324585">
    <property type="component" value="Unassembled WGS sequence"/>
</dbReference>
<gene>
    <name evidence="2" type="ORF">FVE85_3379</name>
</gene>
<sequence length="391" mass="43568">MASGHRPHCTRGTVYTRRPGVQCKHGTAARRKEPQGGAGSTVWKCTAVHNACGRIQGRRKWSGDILDRGGYAALRPQGVMYNAEQHGSCERFRTQLTSTGSSEMWSKEGVHVEATESFIHWAYLVRTKCTGVHVISYALPRIYKAARYCLVHLIYTLLRHGASHIPPLLRPDLSTQASRAPCQLLDSALVRGASCGAFWSALWRAVSGALPSRSCASSRSAGWAPPGRLSVKSFQRVLLFKPLLRRRIRESQEQTHQRHLRTKLRLLILRLVRTPHTLKFWLRRILPVAHSQMQRAKHATRKVGTDRAIAAFRPQRNSRWRDFYCAPGASAPCRAVATSRATTAKPDVGDCRCCFPRAAGFAALRESPRHGCQLAAHSAEITTSVNPFRAE</sequence>
<keyword evidence="3" id="KW-1185">Reference proteome</keyword>
<comment type="caution">
    <text evidence="2">The sequence shown here is derived from an EMBL/GenBank/DDBJ whole genome shotgun (WGS) entry which is preliminary data.</text>
</comment>
<protein>
    <submittedName>
        <fullName evidence="2">Uncharacterized protein</fullName>
    </submittedName>
</protein>
<dbReference type="EMBL" id="VRMN01000004">
    <property type="protein sequence ID" value="KAA8495138.1"/>
    <property type="molecule type" value="Genomic_DNA"/>
</dbReference>
<accession>A0A5J4YVB3</accession>
<evidence type="ECO:0000256" key="1">
    <source>
        <dbReference type="SAM" id="MobiDB-lite"/>
    </source>
</evidence>
<dbReference type="AlphaFoldDB" id="A0A5J4YVB3"/>
<evidence type="ECO:0000313" key="3">
    <source>
        <dbReference type="Proteomes" id="UP000324585"/>
    </source>
</evidence>
<name>A0A5J4YVB3_PORPP</name>
<organism evidence="2 3">
    <name type="scientific">Porphyridium purpureum</name>
    <name type="common">Red alga</name>
    <name type="synonym">Porphyridium cruentum</name>
    <dbReference type="NCBI Taxonomy" id="35688"/>
    <lineage>
        <taxon>Eukaryota</taxon>
        <taxon>Rhodophyta</taxon>
        <taxon>Bangiophyceae</taxon>
        <taxon>Porphyridiales</taxon>
        <taxon>Porphyridiaceae</taxon>
        <taxon>Porphyridium</taxon>
    </lineage>
</organism>
<proteinExistence type="predicted"/>
<evidence type="ECO:0000313" key="2">
    <source>
        <dbReference type="EMBL" id="KAA8495138.1"/>
    </source>
</evidence>
<feature type="region of interest" description="Disordered" evidence="1">
    <location>
        <begin position="21"/>
        <end position="40"/>
    </location>
</feature>
<reference evidence="3" key="1">
    <citation type="journal article" date="2019" name="Nat. Commun.">
        <title>Expansion of phycobilisome linker gene families in mesophilic red algae.</title>
        <authorList>
            <person name="Lee J."/>
            <person name="Kim D."/>
            <person name="Bhattacharya D."/>
            <person name="Yoon H.S."/>
        </authorList>
    </citation>
    <scope>NUCLEOTIDE SEQUENCE [LARGE SCALE GENOMIC DNA]</scope>
    <source>
        <strain evidence="3">CCMP 1328</strain>
    </source>
</reference>